<feature type="domain" description="Peptidase M16 N-terminal" evidence="2">
    <location>
        <begin position="42"/>
        <end position="130"/>
    </location>
</feature>
<reference evidence="4 5" key="1">
    <citation type="submission" date="2011-08" db="EMBL/GenBank/DDBJ databases">
        <title>The Genome Sequence of Alistipes indistinctus YIT 12060.</title>
        <authorList>
            <consortium name="The Broad Institute Genome Sequencing Platform"/>
            <person name="Earl A."/>
            <person name="Ward D."/>
            <person name="Feldgarden M."/>
            <person name="Gevers D."/>
            <person name="Morotomi M."/>
            <person name="Young S.K."/>
            <person name="Zeng Q."/>
            <person name="Gargeya S."/>
            <person name="Fitzgerald M."/>
            <person name="Haas B."/>
            <person name="Abouelleil A."/>
            <person name="Alvarado L."/>
            <person name="Arachchi H.M."/>
            <person name="Berlin A."/>
            <person name="Brown A."/>
            <person name="Chapman S.B."/>
            <person name="Chen Z."/>
            <person name="Dunbar C."/>
            <person name="Freedman E."/>
            <person name="Gearin G."/>
            <person name="Gellesch M."/>
            <person name="Goldberg J."/>
            <person name="Griggs A."/>
            <person name="Gujja S."/>
            <person name="Heiman D."/>
            <person name="Howarth C."/>
            <person name="Larson L."/>
            <person name="Lui A."/>
            <person name="MacDonald P.J.P."/>
            <person name="Montmayeur A."/>
            <person name="Murphy C."/>
            <person name="Neiman D."/>
            <person name="Pearson M."/>
            <person name="Priest M."/>
            <person name="Roberts A."/>
            <person name="Saif S."/>
            <person name="Shea T."/>
            <person name="Shenoy N."/>
            <person name="Sisk P."/>
            <person name="Stolte C."/>
            <person name="Sykes S."/>
            <person name="Wortman J."/>
            <person name="Nusbaum C."/>
            <person name="Birren B."/>
        </authorList>
    </citation>
    <scope>NUCLEOTIDE SEQUENCE [LARGE SCALE GENOMIC DNA]</scope>
    <source>
        <strain evidence="4 5">YIT 12060</strain>
    </source>
</reference>
<dbReference type="RefSeq" id="WP_009134407.1">
    <property type="nucleotide sequence ID" value="NZ_CP102250.1"/>
</dbReference>
<comment type="similarity">
    <text evidence="1">Belongs to the peptidase M16 family.</text>
</comment>
<dbReference type="GO" id="GO:0046872">
    <property type="term" value="F:metal ion binding"/>
    <property type="evidence" value="ECO:0007669"/>
    <property type="project" value="InterPro"/>
</dbReference>
<evidence type="ECO:0000313" key="4">
    <source>
        <dbReference type="EMBL" id="EHB91552.1"/>
    </source>
</evidence>
<dbReference type="Pfam" id="PF00675">
    <property type="entry name" value="Peptidase_M16"/>
    <property type="match status" value="2"/>
</dbReference>
<proteinExistence type="inferred from homology"/>
<protein>
    <submittedName>
        <fullName evidence="4">Uncharacterized protein</fullName>
    </submittedName>
</protein>
<accession>G5HAD6</accession>
<dbReference type="InterPro" id="IPR007863">
    <property type="entry name" value="Peptidase_M16_C"/>
</dbReference>
<dbReference type="Gene3D" id="3.30.830.10">
    <property type="entry name" value="Metalloenzyme, LuxS/M16 peptidase-like"/>
    <property type="match status" value="4"/>
</dbReference>
<evidence type="ECO:0000313" key="5">
    <source>
        <dbReference type="Proteomes" id="UP000006008"/>
    </source>
</evidence>
<evidence type="ECO:0000256" key="1">
    <source>
        <dbReference type="ARBA" id="ARBA00007261"/>
    </source>
</evidence>
<dbReference type="PROSITE" id="PS51257">
    <property type="entry name" value="PROKAR_LIPOPROTEIN"/>
    <property type="match status" value="1"/>
</dbReference>
<comment type="caution">
    <text evidence="4">The sequence shown here is derived from an EMBL/GenBank/DDBJ whole genome shotgun (WGS) entry which is preliminary data.</text>
</comment>
<dbReference type="GeneID" id="92815366"/>
<dbReference type="PATRIC" id="fig|742725.3.peg.1693"/>
<dbReference type="STRING" id="742725.HMPREF9450_01601"/>
<feature type="domain" description="Peptidase M16 N-terminal" evidence="2">
    <location>
        <begin position="530"/>
        <end position="639"/>
    </location>
</feature>
<name>G5HAD6_9BACT</name>
<dbReference type="InterPro" id="IPR011249">
    <property type="entry name" value="Metalloenz_LuxS/M16"/>
</dbReference>
<dbReference type="PANTHER" id="PTHR11851">
    <property type="entry name" value="METALLOPROTEASE"/>
    <property type="match status" value="1"/>
</dbReference>
<feature type="domain" description="Peptidase M16 C-terminal" evidence="3">
    <location>
        <begin position="198"/>
        <end position="375"/>
    </location>
</feature>
<feature type="domain" description="Peptidase M16 C-terminal" evidence="3">
    <location>
        <begin position="672"/>
        <end position="848"/>
    </location>
</feature>
<gene>
    <name evidence="4" type="ORF">HMPREF9450_01601</name>
</gene>
<dbReference type="HOGENOM" id="CLU_007487_0_1_10"/>
<evidence type="ECO:0000259" key="3">
    <source>
        <dbReference type="Pfam" id="PF05193"/>
    </source>
</evidence>
<dbReference type="eggNOG" id="COG0612">
    <property type="taxonomic scope" value="Bacteria"/>
</dbReference>
<dbReference type="InterPro" id="IPR011765">
    <property type="entry name" value="Pept_M16_N"/>
</dbReference>
<evidence type="ECO:0000259" key="2">
    <source>
        <dbReference type="Pfam" id="PF00675"/>
    </source>
</evidence>
<dbReference type="AlphaFoldDB" id="G5HAD6"/>
<dbReference type="OrthoDB" id="9811314at2"/>
<dbReference type="SUPFAM" id="SSF63411">
    <property type="entry name" value="LuxS/MPP-like metallohydrolase"/>
    <property type="match status" value="4"/>
</dbReference>
<keyword evidence="5" id="KW-1185">Reference proteome</keyword>
<sequence>MRKQLMIPLLMTTVMAGMSSCKNGDAASLKYEKYKLDNGLEVVLHEDKSDPVVSVAIQYHVGSNREKPGKTGFAHFFEHMLFQRSENLPRNAFFQKIDAMGGSFNGGTSNDGTVYFETVPRDALEKVLWMESDRMGYFINTVTEGGLKREIDVVSNEKRQGENVPYGLAFDLVFKNLFPEGHPYSWTVIGEIPDLRSATVEDVKEFYNKYYTTSNATLVVAGDFDVAKTKELIQKYFGEIPARPKPEAPVVQNVTLDSTKRISYEDAFCNAPMIVMTYPAVEAYNEDGYALDFLCNLLAGDKKSPMYKVLVEERKLVPSVDMFNYQLEIAGLALLNATTFPGVNLNDVYAGIEEAYARFEKEGVDPKDLERYKNIEETRTYNRLVSTNGKAIAMAHDNVFGGSPDRTIHELEKYKAVTPEDVMRVYNKYIKGKPYLGISIVPKGQLDLALTGSVPAVVNQESIEDQQLNSQGGAIVDDPYERTPSSFDRSVEPALMSNTPELKVPAVWNATLGNGMTVKGIVYSELPLVNFAIELGNGMLSDTPAKAGLAKLTANMLNEGTEYKTPAELEEAIGTLGARISVQSGTETMVVTGSCLKKNYPQAIALVEEMLLHPRWDAQSFEVVKERMLDNIRQNAADPSLIGQQLFRKQVFGSESILSYTPDGTEQTVSGLTLDDAKAFYEANLSPSVAKVSFVGGLSQQEVVSSLGSLEKNWKAKEVETPQIVSADVRPEAKVYFIDYPGARQSYIMIGDKAMPVASPEAYPAVVVNDKLGASSGSLLFDILRLKHGYTYGAYSSFTQGIYNNYFAARSSVQATVTKESLALFRDILSGYGAEFSQEYLDQTRTALLRTMNGSFETPGALLGLLRDISIYGLSEDYPLQREKVLKEMTLEQAKAVIAKNIDFGKMVVVVVGDAKSQLSGVKALNLGKVQLVDRDGKPL</sequence>
<organism evidence="4 5">
    <name type="scientific">Alistipes indistinctus YIT 12060</name>
    <dbReference type="NCBI Taxonomy" id="742725"/>
    <lineage>
        <taxon>Bacteria</taxon>
        <taxon>Pseudomonadati</taxon>
        <taxon>Bacteroidota</taxon>
        <taxon>Bacteroidia</taxon>
        <taxon>Bacteroidales</taxon>
        <taxon>Rikenellaceae</taxon>
        <taxon>Alistipes</taxon>
    </lineage>
</organism>
<dbReference type="EMBL" id="ADLD01000013">
    <property type="protein sequence ID" value="EHB91552.1"/>
    <property type="molecule type" value="Genomic_DNA"/>
</dbReference>
<dbReference type="InterPro" id="IPR050361">
    <property type="entry name" value="MPP/UQCRC_Complex"/>
</dbReference>
<dbReference type="PANTHER" id="PTHR11851:SF49">
    <property type="entry name" value="MITOCHONDRIAL-PROCESSING PEPTIDASE SUBUNIT ALPHA"/>
    <property type="match status" value="1"/>
</dbReference>
<dbReference type="Pfam" id="PF05193">
    <property type="entry name" value="Peptidase_M16_C"/>
    <property type="match status" value="2"/>
</dbReference>
<dbReference type="Proteomes" id="UP000006008">
    <property type="component" value="Unassembled WGS sequence"/>
</dbReference>